<dbReference type="Gene3D" id="3.40.1410.10">
    <property type="entry name" value="Chorismate lyase-like"/>
    <property type="match status" value="1"/>
</dbReference>
<dbReference type="SMART" id="SM00345">
    <property type="entry name" value="HTH_GNTR"/>
    <property type="match status" value="1"/>
</dbReference>
<gene>
    <name evidence="5" type="ORF">LPAF129_02800</name>
</gene>
<dbReference type="Gene3D" id="1.10.10.10">
    <property type="entry name" value="Winged helix-like DNA-binding domain superfamily/Winged helix DNA-binding domain"/>
    <property type="match status" value="1"/>
</dbReference>
<dbReference type="EMBL" id="BQXH01000002">
    <property type="protein sequence ID" value="GKS80595.1"/>
    <property type="molecule type" value="Genomic_DNA"/>
</dbReference>
<dbReference type="Proteomes" id="UP001055149">
    <property type="component" value="Unassembled WGS sequence"/>
</dbReference>
<dbReference type="PROSITE" id="PS50949">
    <property type="entry name" value="HTH_GNTR"/>
    <property type="match status" value="1"/>
</dbReference>
<proteinExistence type="predicted"/>
<sequence length="227" mass="26743">MLYKDIALEIAQMIKQEDIQGKMPTEKELVEKFSTSRNTVRAALQVLLDAGILVAKAGKGYFINDWSLEDDPTLNFNFRNSFTRQFYADDQPHSNEVLEFQEVACPPEVAKLMKIKPTEMMYLVKRHRDAGCYNENYEYSLYRQKLIPYLNEEVAANHIFSFIQDRYQVVDEHSDYYIRQSRQDNPFADVIKAPKLYVTAIHENKQEAFCYSEVYYLDETMAFYVRT</sequence>
<dbReference type="SUPFAM" id="SSF64288">
    <property type="entry name" value="Chorismate lyase-like"/>
    <property type="match status" value="1"/>
</dbReference>
<dbReference type="InterPro" id="IPR050679">
    <property type="entry name" value="Bact_HTH_transcr_reg"/>
</dbReference>
<evidence type="ECO:0000313" key="6">
    <source>
        <dbReference type="Proteomes" id="UP001055149"/>
    </source>
</evidence>
<keyword evidence="1" id="KW-0805">Transcription regulation</keyword>
<dbReference type="InterPro" id="IPR028978">
    <property type="entry name" value="Chorismate_lyase_/UTRA_dom_sf"/>
</dbReference>
<dbReference type="RefSeq" id="WP_244054289.1">
    <property type="nucleotide sequence ID" value="NZ_BQXH01000002.1"/>
</dbReference>
<dbReference type="InterPro" id="IPR036388">
    <property type="entry name" value="WH-like_DNA-bd_sf"/>
</dbReference>
<evidence type="ECO:0000256" key="2">
    <source>
        <dbReference type="ARBA" id="ARBA00023125"/>
    </source>
</evidence>
<keyword evidence="2" id="KW-0238">DNA-binding</keyword>
<reference evidence="5" key="1">
    <citation type="journal article" date="2022" name="Int. J. Syst. Evol. Microbiol.">
        <title>A novel species of lactic acid bacteria, Ligilactobacillus pabuli sp. nov., isolated from alfalfa silage.</title>
        <authorList>
            <person name="Tohno M."/>
            <person name="Tanizawa Y."/>
            <person name="Sawada H."/>
            <person name="Sakamoto M."/>
            <person name="Ohkuma M."/>
            <person name="Kobayashi H."/>
        </authorList>
    </citation>
    <scope>NUCLEOTIDE SEQUENCE</scope>
    <source>
        <strain evidence="5">AF129</strain>
    </source>
</reference>
<dbReference type="PRINTS" id="PR00035">
    <property type="entry name" value="HTHGNTR"/>
</dbReference>
<dbReference type="Pfam" id="PF00392">
    <property type="entry name" value="GntR"/>
    <property type="match status" value="1"/>
</dbReference>
<evidence type="ECO:0000256" key="3">
    <source>
        <dbReference type="ARBA" id="ARBA00023163"/>
    </source>
</evidence>
<dbReference type="Pfam" id="PF07702">
    <property type="entry name" value="UTRA"/>
    <property type="match status" value="1"/>
</dbReference>
<dbReference type="SUPFAM" id="SSF46785">
    <property type="entry name" value="Winged helix' DNA-binding domain"/>
    <property type="match status" value="1"/>
</dbReference>
<comment type="caution">
    <text evidence="5">The sequence shown here is derived from an EMBL/GenBank/DDBJ whole genome shotgun (WGS) entry which is preliminary data.</text>
</comment>
<keyword evidence="3" id="KW-0804">Transcription</keyword>
<evidence type="ECO:0000256" key="1">
    <source>
        <dbReference type="ARBA" id="ARBA00023015"/>
    </source>
</evidence>
<name>A0ABQ5JHW2_9LACO</name>
<evidence type="ECO:0000313" key="5">
    <source>
        <dbReference type="EMBL" id="GKS80595.1"/>
    </source>
</evidence>
<keyword evidence="6" id="KW-1185">Reference proteome</keyword>
<dbReference type="InterPro" id="IPR000524">
    <property type="entry name" value="Tscrpt_reg_HTH_GntR"/>
</dbReference>
<accession>A0ABQ5JHW2</accession>
<feature type="domain" description="HTH gntR-type" evidence="4">
    <location>
        <begin position="1"/>
        <end position="66"/>
    </location>
</feature>
<evidence type="ECO:0000259" key="4">
    <source>
        <dbReference type="PROSITE" id="PS50949"/>
    </source>
</evidence>
<dbReference type="PANTHER" id="PTHR44846:SF1">
    <property type="entry name" value="MANNOSYL-D-GLYCERATE TRANSPORT_METABOLISM SYSTEM REPRESSOR MNGR-RELATED"/>
    <property type="match status" value="1"/>
</dbReference>
<dbReference type="InterPro" id="IPR036390">
    <property type="entry name" value="WH_DNA-bd_sf"/>
</dbReference>
<protein>
    <recommendedName>
        <fullName evidence="4">HTH gntR-type domain-containing protein</fullName>
    </recommendedName>
</protein>
<dbReference type="CDD" id="cd07377">
    <property type="entry name" value="WHTH_GntR"/>
    <property type="match status" value="1"/>
</dbReference>
<dbReference type="InterPro" id="IPR011663">
    <property type="entry name" value="UTRA"/>
</dbReference>
<organism evidence="5 6">
    <name type="scientific">Ligilactobacillus pabuli</name>
    <dbReference type="NCBI Taxonomy" id="2886039"/>
    <lineage>
        <taxon>Bacteria</taxon>
        <taxon>Bacillati</taxon>
        <taxon>Bacillota</taxon>
        <taxon>Bacilli</taxon>
        <taxon>Lactobacillales</taxon>
        <taxon>Lactobacillaceae</taxon>
        <taxon>Ligilactobacillus</taxon>
    </lineage>
</organism>
<dbReference type="PANTHER" id="PTHR44846">
    <property type="entry name" value="MANNOSYL-D-GLYCERATE TRANSPORT/METABOLISM SYSTEM REPRESSOR MNGR-RELATED"/>
    <property type="match status" value="1"/>
</dbReference>